<dbReference type="InterPro" id="IPR007031">
    <property type="entry name" value="Poxvirus_VLTF3"/>
</dbReference>
<dbReference type="Pfam" id="PF04947">
    <property type="entry name" value="Pox_VLTF3"/>
    <property type="match status" value="1"/>
</dbReference>
<sequence>MSVSSREFCQYLPSIKTKIKNNHCKKEKCEVSTFLITPSPSHIKSKSQSISNSTHRVEKTSKINAQDYNIFHIDTKIREHLFNNIKSIPELQNKLSNMLWIIHNGSDSTQKVMANQQVSLLRKRIQDRESTLELALYIFMTLDILQDYRKLVELSGDENFVIATPTKFDTNLSKMDVLIARYLCIAQDYIEIENFSHKPQKMTCPACQELEFTLSIDDESIYICKSCRTEIEILDDAPSFKDTDRVNMSSKYTYTKKGHFIDAERRFQGTQNVDPQKIQYAVSVLKDQMEKHNLIANQNQPTSVSKDHIYMFLSEQGLSGHYADLNLLFHIITGEPCPDISMYEDKLNENFDQQEEAQRIQDTDRVNSLNVNYKLYKLLQHNGYPCKKEDFYILKTKTKEDEHDETLKEAWGILGWTWVPTF</sequence>
<proteinExistence type="predicted"/>
<name>A0A481YST7_9VIRU</name>
<protein>
    <submittedName>
        <fullName evidence="2">Late transcription factor 3-like protein</fullName>
    </submittedName>
</protein>
<keyword evidence="1" id="KW-0804">Transcription</keyword>
<dbReference type="GO" id="GO:0046782">
    <property type="term" value="P:regulation of viral transcription"/>
    <property type="evidence" value="ECO:0007669"/>
    <property type="project" value="InterPro"/>
</dbReference>
<evidence type="ECO:0000313" key="2">
    <source>
        <dbReference type="EMBL" id="QBK86288.1"/>
    </source>
</evidence>
<gene>
    <name evidence="2" type="ORF">LCMAC102_00830</name>
</gene>
<accession>A0A481YST7</accession>
<organism evidence="2">
    <name type="scientific">Marseillevirus LCMAC102</name>
    <dbReference type="NCBI Taxonomy" id="2506603"/>
    <lineage>
        <taxon>Viruses</taxon>
        <taxon>Varidnaviria</taxon>
        <taxon>Bamfordvirae</taxon>
        <taxon>Nucleocytoviricota</taxon>
        <taxon>Megaviricetes</taxon>
        <taxon>Pimascovirales</taxon>
        <taxon>Pimascovirales incertae sedis</taxon>
        <taxon>Marseilleviridae</taxon>
    </lineage>
</organism>
<reference evidence="2" key="1">
    <citation type="journal article" date="2019" name="MBio">
        <title>Virus Genomes from Deep Sea Sediments Expand the Ocean Megavirome and Support Independent Origins of Viral Gigantism.</title>
        <authorList>
            <person name="Backstrom D."/>
            <person name="Yutin N."/>
            <person name="Jorgensen S.L."/>
            <person name="Dharamshi J."/>
            <person name="Homa F."/>
            <person name="Zaremba-Niedwiedzka K."/>
            <person name="Spang A."/>
            <person name="Wolf Y.I."/>
            <person name="Koonin E.V."/>
            <person name="Ettema T.J."/>
        </authorList>
    </citation>
    <scope>NUCLEOTIDE SEQUENCE</scope>
</reference>
<evidence type="ECO:0000256" key="1">
    <source>
        <dbReference type="ARBA" id="ARBA00023163"/>
    </source>
</evidence>
<dbReference type="EMBL" id="MK500334">
    <property type="protein sequence ID" value="QBK86288.1"/>
    <property type="molecule type" value="Genomic_DNA"/>
</dbReference>